<feature type="compositionally biased region" description="Basic and acidic residues" evidence="11">
    <location>
        <begin position="366"/>
        <end position="393"/>
    </location>
</feature>
<keyword evidence="7" id="KW-0805">Transcription regulation</keyword>
<comment type="subcellular location">
    <subcellularLocation>
        <location evidence="1">Nucleus</location>
    </subcellularLocation>
</comment>
<feature type="domain" description="RING-type" evidence="13">
    <location>
        <begin position="427"/>
        <end position="474"/>
    </location>
</feature>
<dbReference type="InterPro" id="IPR034078">
    <property type="entry name" value="NFX1_fam"/>
</dbReference>
<dbReference type="SMART" id="SM00438">
    <property type="entry name" value="ZnF_NFX"/>
    <property type="match status" value="9"/>
</dbReference>
<comment type="similarity">
    <text evidence="2">Belongs to the NFX1 family.</text>
</comment>
<dbReference type="InterPro" id="IPR000967">
    <property type="entry name" value="Znf_NFX1"/>
</dbReference>
<feature type="compositionally biased region" description="Basic and acidic residues" evidence="11">
    <location>
        <begin position="187"/>
        <end position="197"/>
    </location>
</feature>
<evidence type="ECO:0000259" key="13">
    <source>
        <dbReference type="PROSITE" id="PS50089"/>
    </source>
</evidence>
<dbReference type="CDD" id="cd16696">
    <property type="entry name" value="RING-CH-C4HC3_NFX1"/>
    <property type="match status" value="1"/>
</dbReference>
<dbReference type="EMBL" id="JAQQBR010001832">
    <property type="protein sequence ID" value="KAK0166892.1"/>
    <property type="molecule type" value="Genomic_DNA"/>
</dbReference>
<dbReference type="InterPro" id="IPR036867">
    <property type="entry name" value="R3H_dom_sf"/>
</dbReference>
<dbReference type="Pfam" id="PF01424">
    <property type="entry name" value="R3H"/>
    <property type="match status" value="1"/>
</dbReference>
<reference evidence="15" key="2">
    <citation type="submission" date="2023-03" db="EMBL/GenBank/DDBJ databases">
        <authorList>
            <person name="Inwood S.N."/>
            <person name="Skelly J.G."/>
            <person name="Guhlin J."/>
            <person name="Harrop T.W.R."/>
            <person name="Goldson S.G."/>
            <person name="Dearden P.K."/>
        </authorList>
    </citation>
    <scope>NUCLEOTIDE SEQUENCE</scope>
    <source>
        <strain evidence="15">Lincoln</strain>
        <tissue evidence="15">Whole body</tissue>
    </source>
</reference>
<feature type="compositionally biased region" description="Basic residues" evidence="11">
    <location>
        <begin position="220"/>
        <end position="229"/>
    </location>
</feature>
<dbReference type="Gene3D" id="3.30.1370.50">
    <property type="entry name" value="R3H-like domain"/>
    <property type="match status" value="1"/>
</dbReference>
<dbReference type="Pfam" id="PF01422">
    <property type="entry name" value="zf-NF-X1"/>
    <property type="match status" value="7"/>
</dbReference>
<evidence type="ECO:0000313" key="15">
    <source>
        <dbReference type="EMBL" id="KAK0166892.1"/>
    </source>
</evidence>
<comment type="caution">
    <text evidence="15">The sequence shown here is derived from an EMBL/GenBank/DDBJ whole genome shotgun (WGS) entry which is preliminary data.</text>
</comment>
<feature type="region of interest" description="Disordered" evidence="11">
    <location>
        <begin position="1"/>
        <end position="85"/>
    </location>
</feature>
<dbReference type="PROSITE" id="PS50089">
    <property type="entry name" value="ZF_RING_2"/>
    <property type="match status" value="1"/>
</dbReference>
<dbReference type="CDD" id="cd06008">
    <property type="entry name" value="NF-X1-zinc-finger"/>
    <property type="match status" value="7"/>
</dbReference>
<dbReference type="PROSITE" id="PS50016">
    <property type="entry name" value="ZF_PHD_2"/>
    <property type="match status" value="1"/>
</dbReference>
<dbReference type="SMART" id="SM00393">
    <property type="entry name" value="R3H"/>
    <property type="match status" value="1"/>
</dbReference>
<dbReference type="InterPro" id="IPR019787">
    <property type="entry name" value="Znf_PHD-finger"/>
</dbReference>
<feature type="compositionally biased region" description="Low complexity" evidence="11">
    <location>
        <begin position="64"/>
        <end position="78"/>
    </location>
</feature>
<feature type="region of interest" description="Disordered" evidence="11">
    <location>
        <begin position="1161"/>
        <end position="1182"/>
    </location>
</feature>
<evidence type="ECO:0000256" key="11">
    <source>
        <dbReference type="SAM" id="MobiDB-lite"/>
    </source>
</evidence>
<evidence type="ECO:0000256" key="2">
    <source>
        <dbReference type="ARBA" id="ARBA00007269"/>
    </source>
</evidence>
<keyword evidence="8" id="KW-0804">Transcription</keyword>
<feature type="compositionally biased region" description="Basic and acidic residues" evidence="11">
    <location>
        <begin position="169"/>
        <end position="178"/>
    </location>
</feature>
<name>A0AA39FC86_MICHY</name>
<evidence type="ECO:0000256" key="7">
    <source>
        <dbReference type="ARBA" id="ARBA00023015"/>
    </source>
</evidence>
<feature type="region of interest" description="Disordered" evidence="11">
    <location>
        <begin position="141"/>
        <end position="393"/>
    </location>
</feature>
<evidence type="ECO:0000256" key="8">
    <source>
        <dbReference type="ARBA" id="ARBA00023163"/>
    </source>
</evidence>
<protein>
    <recommendedName>
        <fullName evidence="17">Protein shuttle craft</fullName>
    </recommendedName>
</protein>
<accession>A0AA39FC86</accession>
<proteinExistence type="inferred from homology"/>
<dbReference type="PANTHER" id="PTHR12360">
    <property type="entry name" value="NUCLEAR TRANSCRIPTION FACTOR, X-BOX BINDING 1 NFX1"/>
    <property type="match status" value="1"/>
</dbReference>
<feature type="domain" description="R3H" evidence="14">
    <location>
        <begin position="1049"/>
        <end position="1114"/>
    </location>
</feature>
<feature type="compositionally biased region" description="Polar residues" evidence="11">
    <location>
        <begin position="16"/>
        <end position="62"/>
    </location>
</feature>
<feature type="domain" description="PHD-type" evidence="12">
    <location>
        <begin position="424"/>
        <end position="476"/>
    </location>
</feature>
<evidence type="ECO:0000259" key="12">
    <source>
        <dbReference type="PROSITE" id="PS50016"/>
    </source>
</evidence>
<feature type="compositionally biased region" description="Basic and acidic residues" evidence="11">
    <location>
        <begin position="325"/>
        <end position="357"/>
    </location>
</feature>
<keyword evidence="3" id="KW-0479">Metal-binding</keyword>
<feature type="compositionally biased region" description="Polar residues" evidence="11">
    <location>
        <begin position="208"/>
        <end position="219"/>
    </location>
</feature>
<reference evidence="15" key="1">
    <citation type="journal article" date="2023" name="bioRxiv">
        <title>Scaffold-level genome assemblies of two parasitoid biocontrol wasps reveal the parthenogenesis mechanism and an associated novel virus.</title>
        <authorList>
            <person name="Inwood S."/>
            <person name="Skelly J."/>
            <person name="Guhlin J."/>
            <person name="Harrop T."/>
            <person name="Goldson S."/>
            <person name="Dearden P."/>
        </authorList>
    </citation>
    <scope>NUCLEOTIDE SEQUENCE</scope>
    <source>
        <strain evidence="15">Lincoln</strain>
        <tissue evidence="15">Whole body</tissue>
    </source>
</reference>
<keyword evidence="9" id="KW-0539">Nucleus</keyword>
<dbReference type="AlphaFoldDB" id="A0AA39FC86"/>
<evidence type="ECO:0000256" key="1">
    <source>
        <dbReference type="ARBA" id="ARBA00004123"/>
    </source>
</evidence>
<gene>
    <name evidence="15" type="ORF">PV327_004363</name>
</gene>
<evidence type="ECO:0000256" key="6">
    <source>
        <dbReference type="ARBA" id="ARBA00022833"/>
    </source>
</evidence>
<sequence>MATWDGSYQGDPLNENDYQYSNPENSTAGQPLQNHYGQSNSSYLNTDQSTDNPQNNGNSSKVYDSVNLSDSSKSSLVNNTHHDNVSLIDKHNKNVSGSNNIDVNVVNNSSLHPGANEFVPSGSTNLDTSKIFFADNKNRYGNRKYENNRSGGFNYRQHDGGYQRNQFKGNDKNRKNDVSKSTFYSNRDNHEVHHDYSDDIENREDESVNNIKDNSSKNSYKGRRARGHGRFQNDRYNTTNRHYNNTNNSSQIYPNTSSRPKNISTNYVQSSDDNDKQSRTKQRSKELPNEDPREETYRGNMSTRKNNYGDDDDGLKKDKKRRMRGKESAYSEDPRDERYRGRRDFYEDKTYRDKRTNYQEYNNYRGYERNSKSKNDDNKTNDESTNQSEDKTTNWRKKISTNKCDFDDAASQKERLTEQLNRGRLECLVCCDYIRPNDAIWSCNNCYHVLHLKCIKKWAESSQSETGWRCPACQNVNQIVPYDYFCFCGKTRDPEWNRRDVAHSCGEVCGRTRTKNNCIHKCTLLCHPGSCPLCTVMVTRYCGCGMMSQSLKCSTDIQLSCEATCGKMLNCQLHKCQRKCHQDECGSCEQTIHQECFCGKHNRDISCQPNTPTMYECNEICDKVLGCSNHKCKKNCHPGECGECPLKPQFITHCCCGQTPLTIERQNCLDPIPVCDKICAKGLGCGQRNEPHTCKFPCHPGDCPQCDLTTWVKCRCGNMDREISCSNITKAYVALCEKKCTKKRSCGKHKCNQHCCIDIEHICPLLCSKTLSCGKHKCELTCHKGRCQPCYRSSFEELYCECGVAVIYPPVACGTRRPTCSRTCSRQHSCGHEVLHNCHNEPNCPPCTILTQKWCYGKHELRKAVPCYFNDISCGMPCGMPLSCGRHKCISLCHAGSCKKPGQICTQPCTTPREMCGHNCAAPCHDGKCPDVPCKEMVKVTCICGNRSMTRACAENSREYQRIASGILASKMADMQLGHSVDLEEVFGQGAKKQNQLKTLECNEECKTVERNRKIALGLQIVNPDLSGKLLPRYTDYMKQWAKKDPNFCRMVHEKLSELVQLAKTSKQKSRSYSFDSMNRDKRHFIHEACEYYGCESQAYDQEPKRNVVATAVKDKCWLPSYSLLEMVQRENGQRKVPRPMLNIAKTNTLSSRISEILPSTAKKSQKLQPTTSSSRSPDPEIDYFDFPNSKWSYI</sequence>
<evidence type="ECO:0000256" key="10">
    <source>
        <dbReference type="PROSITE-ProRule" id="PRU00175"/>
    </source>
</evidence>
<evidence type="ECO:0000313" key="16">
    <source>
        <dbReference type="Proteomes" id="UP001168972"/>
    </source>
</evidence>
<keyword evidence="5 10" id="KW-0863">Zinc-finger</keyword>
<dbReference type="SUPFAM" id="SSF82708">
    <property type="entry name" value="R3H domain"/>
    <property type="match status" value="1"/>
</dbReference>
<feature type="compositionally biased region" description="Polar residues" evidence="11">
    <location>
        <begin position="249"/>
        <end position="271"/>
    </location>
</feature>
<dbReference type="GO" id="GO:0000977">
    <property type="term" value="F:RNA polymerase II transcription regulatory region sequence-specific DNA binding"/>
    <property type="evidence" value="ECO:0007669"/>
    <property type="project" value="TreeGrafter"/>
</dbReference>
<organism evidence="15 16">
    <name type="scientific">Microctonus hyperodae</name>
    <name type="common">Parasitoid wasp</name>
    <dbReference type="NCBI Taxonomy" id="165561"/>
    <lineage>
        <taxon>Eukaryota</taxon>
        <taxon>Metazoa</taxon>
        <taxon>Ecdysozoa</taxon>
        <taxon>Arthropoda</taxon>
        <taxon>Hexapoda</taxon>
        <taxon>Insecta</taxon>
        <taxon>Pterygota</taxon>
        <taxon>Neoptera</taxon>
        <taxon>Endopterygota</taxon>
        <taxon>Hymenoptera</taxon>
        <taxon>Apocrita</taxon>
        <taxon>Ichneumonoidea</taxon>
        <taxon>Braconidae</taxon>
        <taxon>Euphorinae</taxon>
        <taxon>Microctonus</taxon>
    </lineage>
</organism>
<evidence type="ECO:0000256" key="4">
    <source>
        <dbReference type="ARBA" id="ARBA00022737"/>
    </source>
</evidence>
<dbReference type="GO" id="GO:0008270">
    <property type="term" value="F:zinc ion binding"/>
    <property type="evidence" value="ECO:0007669"/>
    <property type="project" value="UniProtKB-KW"/>
</dbReference>
<dbReference type="InterPro" id="IPR001374">
    <property type="entry name" value="R3H_dom"/>
</dbReference>
<feature type="compositionally biased region" description="Low complexity" evidence="11">
    <location>
        <begin position="234"/>
        <end position="248"/>
    </location>
</feature>
<feature type="compositionally biased region" description="Basic and acidic residues" evidence="11">
    <location>
        <begin position="273"/>
        <end position="297"/>
    </location>
</feature>
<dbReference type="PANTHER" id="PTHR12360:SF12">
    <property type="entry name" value="TRANSCRIPTIONAL REPRESSOR NF-X1"/>
    <property type="match status" value="1"/>
</dbReference>
<dbReference type="Proteomes" id="UP001168972">
    <property type="component" value="Unassembled WGS sequence"/>
</dbReference>
<dbReference type="GO" id="GO:0000981">
    <property type="term" value="F:DNA-binding transcription factor activity, RNA polymerase II-specific"/>
    <property type="evidence" value="ECO:0007669"/>
    <property type="project" value="TreeGrafter"/>
</dbReference>
<evidence type="ECO:0008006" key="17">
    <source>
        <dbReference type="Google" id="ProtNLM"/>
    </source>
</evidence>
<dbReference type="GO" id="GO:0000122">
    <property type="term" value="P:negative regulation of transcription by RNA polymerase II"/>
    <property type="evidence" value="ECO:0007669"/>
    <property type="project" value="TreeGrafter"/>
</dbReference>
<dbReference type="PROSITE" id="PS51061">
    <property type="entry name" value="R3H"/>
    <property type="match status" value="1"/>
</dbReference>
<dbReference type="InterPro" id="IPR034076">
    <property type="entry name" value="R3H_NF-X1"/>
</dbReference>
<evidence type="ECO:0000256" key="9">
    <source>
        <dbReference type="ARBA" id="ARBA00023242"/>
    </source>
</evidence>
<keyword evidence="16" id="KW-1185">Reference proteome</keyword>
<dbReference type="CDD" id="cd02643">
    <property type="entry name" value="R3H_NF-X1"/>
    <property type="match status" value="1"/>
</dbReference>
<evidence type="ECO:0000256" key="3">
    <source>
        <dbReference type="ARBA" id="ARBA00022723"/>
    </source>
</evidence>
<dbReference type="SUPFAM" id="SSF57850">
    <property type="entry name" value="RING/U-box"/>
    <property type="match status" value="1"/>
</dbReference>
<evidence type="ECO:0000259" key="14">
    <source>
        <dbReference type="PROSITE" id="PS51061"/>
    </source>
</evidence>
<keyword evidence="6" id="KW-0862">Zinc</keyword>
<evidence type="ECO:0000256" key="5">
    <source>
        <dbReference type="ARBA" id="ARBA00022771"/>
    </source>
</evidence>
<dbReference type="GO" id="GO:0005634">
    <property type="term" value="C:nucleus"/>
    <property type="evidence" value="ECO:0007669"/>
    <property type="project" value="UniProtKB-SubCell"/>
</dbReference>
<dbReference type="InterPro" id="IPR001841">
    <property type="entry name" value="Znf_RING"/>
</dbReference>
<keyword evidence="4" id="KW-0677">Repeat</keyword>
<feature type="compositionally biased region" description="Polar residues" evidence="11">
    <location>
        <begin position="1167"/>
        <end position="1177"/>
    </location>
</feature>